<feature type="compositionally biased region" description="Low complexity" evidence="1">
    <location>
        <begin position="535"/>
        <end position="558"/>
    </location>
</feature>
<organism evidence="3 4">
    <name type="scientific">Micromonospora narathiwatensis</name>
    <dbReference type="NCBI Taxonomy" id="299146"/>
    <lineage>
        <taxon>Bacteria</taxon>
        <taxon>Bacillati</taxon>
        <taxon>Actinomycetota</taxon>
        <taxon>Actinomycetes</taxon>
        <taxon>Micromonosporales</taxon>
        <taxon>Micromonosporaceae</taxon>
        <taxon>Micromonospora</taxon>
    </lineage>
</organism>
<sequence length="1014" mass="100866">MAFRTWSRLLLTALGVSVLAGAGQLGIAYGFGVVRLDGVFTDSAVNQWPAQLAWVGWFAAVATVAGAVGTERLARRDGVQGGTAVQLSVAGAAALGAIVVAPLCMQPARAAELGGTVDPVWAVGICAILGALIGAGTAIVVLLKPPFGWNIALTAVTVWLLALISAAPSVSSTGPLVTVRLGVLEPSWLDTETAQRLALLLLPLVALLAGAAVGALARRRGHPPLVGGAAGAAGPVLLAFAYLTAGPGSAADRYQLAPYYAALIAVAAGALGSAATTVLRRPIAEAETAALEPTDILQPLPPPPAAPGEPGSAAHPPHFAADRTGGEPSRPGAAREASPTGAAAPAHWDWPVPSGLTPAPVPTRMPRAARTALDHATADAGLTATDHISFAGHPTPDGSAAAEHAFTEAADVERTSGEPVPVEHTSSEPAAVGHASSGPASGERAAAEHAQADQPEPVAGPATPAVPEPDAPPSTADTAGIDEPVAGRDAGRDADDLARNLTVPGLLPSGRRTSAIDVLAASRPAPQPPVEPHEGASALGPAPAPAAASGPGSASGSRSGSGPGPGSASGSGSAASSDSDSPSGSGSENLPVPVPSAQPVGVASPPAPVIAPANPPAAEAPVAGDAETASTDPRPGGRSKRGRRARTGPATATPAEATPVGPAPVEPIPTQATPAQETPTQATADQALPDQAGPDREATTQAPPDQTSANQPTPKQASADQTAPNQASADAPPVAGPARSALPAPRPADGLDQVTGSGTPDLGGKPAGATPDPAADGGRGTRNYFFSDDAPIADGHPTSFEAPVSPRPRFPIFEDVTDGTSNAPPAWPPAPAPSRPATPAPSGPAVPAPSQPGSPYDNTGSTGDVASDPTGSSDRNGTPTEKSPVEPAPHPRHRALPDLGRDARWDAFANARRATPVVPNPPQAGGQHADPDEPVAAGPVEEAEPGGGKSKLRRGLFRRNRAKDGGLDEAGRPAPESEALAAQDEEYVDWVAGLASDADGDRTRTLRTGRHHRE</sequence>
<name>A0A1A9A5G4_9ACTN</name>
<proteinExistence type="predicted"/>
<feature type="transmembrane region" description="Helical" evidence="2">
    <location>
        <begin position="52"/>
        <end position="70"/>
    </location>
</feature>
<dbReference type="OrthoDB" id="3331620at2"/>
<feature type="compositionally biased region" description="Gly residues" evidence="1">
    <location>
        <begin position="559"/>
        <end position="569"/>
    </location>
</feature>
<feature type="compositionally biased region" description="Basic residues" evidence="1">
    <location>
        <begin position="637"/>
        <end position="646"/>
    </location>
</feature>
<feature type="compositionally biased region" description="Polar residues" evidence="1">
    <location>
        <begin position="699"/>
        <end position="728"/>
    </location>
</feature>
<feature type="compositionally biased region" description="Basic residues" evidence="1">
    <location>
        <begin position="1005"/>
        <end position="1014"/>
    </location>
</feature>
<keyword evidence="2" id="KW-0812">Transmembrane</keyword>
<evidence type="ECO:0000313" key="4">
    <source>
        <dbReference type="Proteomes" id="UP000198765"/>
    </source>
</evidence>
<feature type="compositionally biased region" description="Pro residues" evidence="1">
    <location>
        <begin position="825"/>
        <end position="852"/>
    </location>
</feature>
<feature type="transmembrane region" description="Helical" evidence="2">
    <location>
        <begin position="197"/>
        <end position="217"/>
    </location>
</feature>
<feature type="region of interest" description="Disordered" evidence="1">
    <location>
        <begin position="290"/>
        <end position="363"/>
    </location>
</feature>
<evidence type="ECO:0000313" key="3">
    <source>
        <dbReference type="EMBL" id="SBT51433.1"/>
    </source>
</evidence>
<feature type="compositionally biased region" description="Basic residues" evidence="1">
    <location>
        <begin position="950"/>
        <end position="961"/>
    </location>
</feature>
<feature type="compositionally biased region" description="Pro residues" evidence="1">
    <location>
        <begin position="605"/>
        <end position="615"/>
    </location>
</feature>
<feature type="compositionally biased region" description="Low complexity" evidence="1">
    <location>
        <begin position="595"/>
        <end position="604"/>
    </location>
</feature>
<feature type="region of interest" description="Disordered" evidence="1">
    <location>
        <begin position="410"/>
        <end position="1014"/>
    </location>
</feature>
<feature type="transmembrane region" description="Helical" evidence="2">
    <location>
        <begin position="155"/>
        <end position="177"/>
    </location>
</feature>
<feature type="compositionally biased region" description="Basic and acidic residues" evidence="1">
    <location>
        <begin position="962"/>
        <end position="971"/>
    </location>
</feature>
<feature type="compositionally biased region" description="Low complexity" evidence="1">
    <location>
        <begin position="570"/>
        <end position="587"/>
    </location>
</feature>
<keyword evidence="4" id="KW-1185">Reference proteome</keyword>
<dbReference type="EMBL" id="LT594324">
    <property type="protein sequence ID" value="SBT51433.1"/>
    <property type="molecule type" value="Genomic_DNA"/>
</dbReference>
<dbReference type="PATRIC" id="fig|299146.4.peg.4199"/>
<feature type="compositionally biased region" description="Basic and acidic residues" evidence="1">
    <location>
        <begin position="895"/>
        <end position="905"/>
    </location>
</feature>
<evidence type="ECO:0000256" key="2">
    <source>
        <dbReference type="SAM" id="Phobius"/>
    </source>
</evidence>
<gene>
    <name evidence="3" type="ORF">GA0070621_4058</name>
</gene>
<dbReference type="Proteomes" id="UP000198765">
    <property type="component" value="Chromosome I"/>
</dbReference>
<dbReference type="RefSeq" id="WP_091198235.1">
    <property type="nucleotide sequence ID" value="NZ_LT594324.1"/>
</dbReference>
<feature type="transmembrane region" description="Helical" evidence="2">
    <location>
        <begin position="224"/>
        <end position="245"/>
    </location>
</feature>
<evidence type="ECO:0000256" key="1">
    <source>
        <dbReference type="SAM" id="MobiDB-lite"/>
    </source>
</evidence>
<feature type="compositionally biased region" description="Low complexity" evidence="1">
    <location>
        <begin position="647"/>
        <end position="660"/>
    </location>
</feature>
<accession>A0A1A9A5G4</accession>
<protein>
    <submittedName>
        <fullName evidence="3">Uncharacterized protein</fullName>
    </submittedName>
</protein>
<feature type="compositionally biased region" description="Low complexity" evidence="1">
    <location>
        <begin position="668"/>
        <end position="687"/>
    </location>
</feature>
<feature type="compositionally biased region" description="Low complexity" evidence="1">
    <location>
        <begin position="763"/>
        <end position="776"/>
    </location>
</feature>
<reference evidence="3 4" key="1">
    <citation type="submission" date="2016-06" db="EMBL/GenBank/DDBJ databases">
        <authorList>
            <person name="Kjaerup R.B."/>
            <person name="Dalgaard T.S."/>
            <person name="Juul-Madsen H.R."/>
        </authorList>
    </citation>
    <scope>NUCLEOTIDE SEQUENCE [LARGE SCALE GENOMIC DNA]</scope>
    <source>
        <strain evidence="3 4">DSM 45248</strain>
    </source>
</reference>
<dbReference type="AlphaFoldDB" id="A0A1A9A5G4"/>
<feature type="compositionally biased region" description="Polar residues" evidence="1">
    <location>
        <begin position="856"/>
        <end position="881"/>
    </location>
</feature>
<feature type="transmembrane region" description="Helical" evidence="2">
    <location>
        <begin position="82"/>
        <end position="101"/>
    </location>
</feature>
<keyword evidence="2" id="KW-0472">Membrane</keyword>
<feature type="compositionally biased region" description="Low complexity" evidence="1">
    <location>
        <begin position="308"/>
        <end position="317"/>
    </location>
</feature>
<feature type="transmembrane region" description="Helical" evidence="2">
    <location>
        <begin position="121"/>
        <end position="143"/>
    </location>
</feature>
<feature type="compositionally biased region" description="Basic and acidic residues" evidence="1">
    <location>
        <begin position="485"/>
        <end position="498"/>
    </location>
</feature>
<keyword evidence="2" id="KW-1133">Transmembrane helix</keyword>